<evidence type="ECO:0000313" key="3">
    <source>
        <dbReference type="EMBL" id="PZO52795.1"/>
    </source>
</evidence>
<evidence type="ECO:0000259" key="2">
    <source>
        <dbReference type="Pfam" id="PF01370"/>
    </source>
</evidence>
<gene>
    <name evidence="3" type="ORF">DCF15_13290</name>
</gene>
<dbReference type="EMBL" id="QBMP01000139">
    <property type="protein sequence ID" value="PZO52795.1"/>
    <property type="molecule type" value="Genomic_DNA"/>
</dbReference>
<reference evidence="3 4" key="2">
    <citation type="submission" date="2018-06" db="EMBL/GenBank/DDBJ databases">
        <title>Metagenomic assembly of (sub)arctic Cyanobacteria and their associated microbiome from non-axenic cultures.</title>
        <authorList>
            <person name="Baurain D."/>
        </authorList>
    </citation>
    <scope>NUCLEOTIDE SEQUENCE [LARGE SCALE GENOMIC DNA]</scope>
    <source>
        <strain evidence="3">ULC027bin1</strain>
    </source>
</reference>
<name>A0A2W4Z3D8_9CYAN</name>
<dbReference type="Proteomes" id="UP000249794">
    <property type="component" value="Unassembled WGS sequence"/>
</dbReference>
<evidence type="ECO:0000313" key="4">
    <source>
        <dbReference type="Proteomes" id="UP000249794"/>
    </source>
</evidence>
<dbReference type="PANTHER" id="PTHR10366:SF812">
    <property type="entry name" value="VPS9 DOMAIN-CONTAINING PROTEIN"/>
    <property type="match status" value="1"/>
</dbReference>
<dbReference type="Pfam" id="PF01370">
    <property type="entry name" value="Epimerase"/>
    <property type="match status" value="1"/>
</dbReference>
<proteinExistence type="predicted"/>
<feature type="domain" description="NAD-dependent epimerase/dehydratase" evidence="2">
    <location>
        <begin position="10"/>
        <end position="246"/>
    </location>
</feature>
<dbReference type="AlphaFoldDB" id="A0A2W4Z3D8"/>
<dbReference type="InterPro" id="IPR001509">
    <property type="entry name" value="Epimerase_deHydtase"/>
</dbReference>
<accession>A0A2W4Z3D8</accession>
<keyword evidence="1" id="KW-0560">Oxidoreductase</keyword>
<dbReference type="PANTHER" id="PTHR10366">
    <property type="entry name" value="NAD DEPENDENT EPIMERASE/DEHYDRATASE"/>
    <property type="match status" value="1"/>
</dbReference>
<dbReference type="Gene3D" id="3.40.50.720">
    <property type="entry name" value="NAD(P)-binding Rossmann-like Domain"/>
    <property type="match status" value="1"/>
</dbReference>
<organism evidence="3 4">
    <name type="scientific">Phormidesmis priestleyi</name>
    <dbReference type="NCBI Taxonomy" id="268141"/>
    <lineage>
        <taxon>Bacteria</taxon>
        <taxon>Bacillati</taxon>
        <taxon>Cyanobacteriota</taxon>
        <taxon>Cyanophyceae</taxon>
        <taxon>Leptolyngbyales</taxon>
        <taxon>Leptolyngbyaceae</taxon>
        <taxon>Phormidesmis</taxon>
    </lineage>
</organism>
<dbReference type="InterPro" id="IPR050425">
    <property type="entry name" value="NAD(P)_dehydrat-like"/>
</dbReference>
<evidence type="ECO:0000256" key="1">
    <source>
        <dbReference type="ARBA" id="ARBA00023002"/>
    </source>
</evidence>
<protein>
    <submittedName>
        <fullName evidence="3">Diaminohydroxyphosphoribosylaminopyrimidine deaminase</fullName>
    </submittedName>
</protein>
<dbReference type="FunFam" id="3.40.50.720:FF:000336">
    <property type="entry name" value="Aldehyde reductase"/>
    <property type="match status" value="1"/>
</dbReference>
<dbReference type="SUPFAM" id="SSF51735">
    <property type="entry name" value="NAD(P)-binding Rossmann-fold domains"/>
    <property type="match status" value="1"/>
</dbReference>
<dbReference type="InterPro" id="IPR036291">
    <property type="entry name" value="NAD(P)-bd_dom_sf"/>
</dbReference>
<dbReference type="GO" id="GO:0016616">
    <property type="term" value="F:oxidoreductase activity, acting on the CH-OH group of donors, NAD or NADP as acceptor"/>
    <property type="evidence" value="ECO:0007669"/>
    <property type="project" value="TreeGrafter"/>
</dbReference>
<sequence length="353" mass="38728">MLEYNISSPVMVTGATGYVAGWLVKRLLEEGFTVHAAVRDPHNSKKLSHLNELAERSPGQIKYFKADLLSTGSYAAAMQGCEVVFHTASPFNLSADNPQKDLIEPAQLGTRNVLEEANRTESVKRVVVTSSCAAIYGDNADLKDARGDRFTEADWNNSSSLTHQPYSYSKTLAEQAAWDIANAQNRWSLIVINPSLVLGPSLNPAATSASLSLIRQFGDGTMKSGTVDLGMGAVDVRDVAEAHMAAGFEPSVQGRYIVSGHDTSFPEFASILRDRFGETYPIPKTTVPKWLAWLIGPFLAKNTTRKYVSRNLGLPFRADNSKSIQELSIKYRPLETSLSEMFQQMIDQGVFAK</sequence>
<reference evidence="4" key="1">
    <citation type="submission" date="2018-04" db="EMBL/GenBank/DDBJ databases">
        <authorList>
            <person name="Cornet L."/>
        </authorList>
    </citation>
    <scope>NUCLEOTIDE SEQUENCE [LARGE SCALE GENOMIC DNA]</scope>
</reference>
<comment type="caution">
    <text evidence="3">The sequence shown here is derived from an EMBL/GenBank/DDBJ whole genome shotgun (WGS) entry which is preliminary data.</text>
</comment>